<dbReference type="CDD" id="cd06529">
    <property type="entry name" value="S24_LexA-like"/>
    <property type="match status" value="1"/>
</dbReference>
<dbReference type="InterPro" id="IPR039418">
    <property type="entry name" value="LexA-like"/>
</dbReference>
<evidence type="ECO:0000259" key="1">
    <source>
        <dbReference type="Pfam" id="PF00717"/>
    </source>
</evidence>
<organism evidence="2 3">
    <name type="scientific">Sphingomonas trueperi</name>
    <dbReference type="NCBI Taxonomy" id="53317"/>
    <lineage>
        <taxon>Bacteria</taxon>
        <taxon>Pseudomonadati</taxon>
        <taxon>Pseudomonadota</taxon>
        <taxon>Alphaproteobacteria</taxon>
        <taxon>Sphingomonadales</taxon>
        <taxon>Sphingomonadaceae</taxon>
        <taxon>Sphingomonas</taxon>
    </lineage>
</organism>
<sequence>MAASDAVFVSNSQATMLDQTSVAVSLALFDTPNTMAEPKPPVYRALMALKPDGLALGRWATDAGLARNYFNGLEKHGNPSQDVVDALLSAISATRADYERSLEHAKQTDSEFVLSEVVGIARGSRDTRMAIFGDEPLPPVPLVGSAIGGDFGSVEEHIELTELYYGQVLDYVSRPDFLAKDPQAYALRIVGESMVPALKPGHEVWVSPREGVGIGDTVIVQLRGGTDQDQGVKMVLVKELVRRSSEYVELRQYNPPTMFRVEIARVAAMHKVKGARY</sequence>
<dbReference type="SUPFAM" id="SSF51306">
    <property type="entry name" value="LexA/Signal peptidase"/>
    <property type="match status" value="1"/>
</dbReference>
<name>A0A7X5Y4P3_9SPHN</name>
<accession>A0A7X5Y4P3</accession>
<gene>
    <name evidence="2" type="ORF">GGR89_003752</name>
</gene>
<protein>
    <submittedName>
        <fullName evidence="2">SOS-response transcriptional repressor LexA</fullName>
    </submittedName>
</protein>
<dbReference type="InterPro" id="IPR036286">
    <property type="entry name" value="LexA/Signal_pep-like_sf"/>
</dbReference>
<dbReference type="InterPro" id="IPR015927">
    <property type="entry name" value="Peptidase_S24_S26A/B/C"/>
</dbReference>
<dbReference type="AlphaFoldDB" id="A0A7X5Y4P3"/>
<feature type="domain" description="Peptidase S24/S26A/S26B/S26C" evidence="1">
    <location>
        <begin position="174"/>
        <end position="255"/>
    </location>
</feature>
<dbReference type="Gene3D" id="2.10.109.10">
    <property type="entry name" value="Umud Fragment, subunit A"/>
    <property type="match status" value="1"/>
</dbReference>
<dbReference type="Proteomes" id="UP000531251">
    <property type="component" value="Unassembled WGS sequence"/>
</dbReference>
<comment type="caution">
    <text evidence="2">The sequence shown here is derived from an EMBL/GenBank/DDBJ whole genome shotgun (WGS) entry which is preliminary data.</text>
</comment>
<proteinExistence type="predicted"/>
<dbReference type="EMBL" id="JAATJB010000015">
    <property type="protein sequence ID" value="NJB99411.1"/>
    <property type="molecule type" value="Genomic_DNA"/>
</dbReference>
<keyword evidence="3" id="KW-1185">Reference proteome</keyword>
<dbReference type="Pfam" id="PF00717">
    <property type="entry name" value="Peptidase_S24"/>
    <property type="match status" value="1"/>
</dbReference>
<dbReference type="RefSeq" id="WP_164542705.1">
    <property type="nucleotide sequence ID" value="NZ_BAAADY010000020.1"/>
</dbReference>
<evidence type="ECO:0000313" key="3">
    <source>
        <dbReference type="Proteomes" id="UP000531251"/>
    </source>
</evidence>
<evidence type="ECO:0000313" key="2">
    <source>
        <dbReference type="EMBL" id="NJB99411.1"/>
    </source>
</evidence>
<reference evidence="2 3" key="1">
    <citation type="submission" date="2020-03" db="EMBL/GenBank/DDBJ databases">
        <title>Genomic Encyclopedia of Type Strains, Phase IV (KMG-IV): sequencing the most valuable type-strain genomes for metagenomic binning, comparative biology and taxonomic classification.</title>
        <authorList>
            <person name="Goeker M."/>
        </authorList>
    </citation>
    <scope>NUCLEOTIDE SEQUENCE [LARGE SCALE GENOMIC DNA]</scope>
    <source>
        <strain evidence="2 3">DSM 7225</strain>
    </source>
</reference>